<feature type="transmembrane region" description="Helical" evidence="5">
    <location>
        <begin position="190"/>
        <end position="214"/>
    </location>
</feature>
<dbReference type="AlphaFoldDB" id="A0A0F9VZH1"/>
<evidence type="ECO:0000256" key="5">
    <source>
        <dbReference type="SAM" id="Phobius"/>
    </source>
</evidence>
<evidence type="ECO:0000256" key="4">
    <source>
        <dbReference type="ARBA" id="ARBA00023136"/>
    </source>
</evidence>
<feature type="transmembrane region" description="Helical" evidence="5">
    <location>
        <begin position="140"/>
        <end position="163"/>
    </location>
</feature>
<evidence type="ECO:0000313" key="6">
    <source>
        <dbReference type="EMBL" id="KKO10421.1"/>
    </source>
</evidence>
<name>A0A0F9VZH1_9ZZZZ</name>
<evidence type="ECO:0000256" key="1">
    <source>
        <dbReference type="ARBA" id="ARBA00004141"/>
    </source>
</evidence>
<dbReference type="GO" id="GO:0016020">
    <property type="term" value="C:membrane"/>
    <property type="evidence" value="ECO:0007669"/>
    <property type="project" value="UniProtKB-SubCell"/>
</dbReference>
<comment type="caution">
    <text evidence="6">The sequence shown here is derived from an EMBL/GenBank/DDBJ whole genome shotgun (WGS) entry which is preliminary data.</text>
</comment>
<protein>
    <submittedName>
        <fullName evidence="6">Uncharacterized protein</fullName>
    </submittedName>
</protein>
<sequence>MASVMAWLDMLSPLSGAANVGLILLSLVTAWINSAMGIGGSALLIMSMAQIMPPAAVIPVHGMVQLGANSSRFMFIWRDVDYKRLLAVIPGILLGALMAGWLLVQLPSGMLELLIASFMIYMCWGPSLPARSVGYLGSMVMGAFTTFLSSFVGAAGSIVAAYLKHISSERMVRVATHSAIMSLQHLTKAFIFGFAGFVFMDWLALMFAMIAVGFIGTWAGLKVLKKLTNIKFDFIMKLLLTLLSVRLLWVAFEKLVLA</sequence>
<evidence type="ECO:0000256" key="3">
    <source>
        <dbReference type="ARBA" id="ARBA00022989"/>
    </source>
</evidence>
<feature type="transmembrane region" description="Helical" evidence="5">
    <location>
        <begin position="85"/>
        <end position="104"/>
    </location>
</feature>
<keyword evidence="2 5" id="KW-0812">Transmembrane</keyword>
<organism evidence="6">
    <name type="scientific">marine sediment metagenome</name>
    <dbReference type="NCBI Taxonomy" id="412755"/>
    <lineage>
        <taxon>unclassified sequences</taxon>
        <taxon>metagenomes</taxon>
        <taxon>ecological metagenomes</taxon>
    </lineage>
</organism>
<dbReference type="EMBL" id="LAZR01000005">
    <property type="protein sequence ID" value="KKO10421.1"/>
    <property type="molecule type" value="Genomic_DNA"/>
</dbReference>
<comment type="subcellular location">
    <subcellularLocation>
        <location evidence="1">Membrane</location>
        <topology evidence="1">Multi-pass membrane protein</topology>
    </subcellularLocation>
</comment>
<gene>
    <name evidence="6" type="ORF">LCGC14_0029600</name>
</gene>
<keyword evidence="3 5" id="KW-1133">Transmembrane helix</keyword>
<feature type="transmembrane region" description="Helical" evidence="5">
    <location>
        <begin position="40"/>
        <end position="64"/>
    </location>
</feature>
<keyword evidence="4 5" id="KW-0472">Membrane</keyword>
<feature type="transmembrane region" description="Helical" evidence="5">
    <location>
        <begin position="234"/>
        <end position="252"/>
    </location>
</feature>
<reference evidence="6" key="1">
    <citation type="journal article" date="2015" name="Nature">
        <title>Complex archaea that bridge the gap between prokaryotes and eukaryotes.</title>
        <authorList>
            <person name="Spang A."/>
            <person name="Saw J.H."/>
            <person name="Jorgensen S.L."/>
            <person name="Zaremba-Niedzwiedzka K."/>
            <person name="Martijn J."/>
            <person name="Lind A.E."/>
            <person name="van Eijk R."/>
            <person name="Schleper C."/>
            <person name="Guy L."/>
            <person name="Ettema T.J."/>
        </authorList>
    </citation>
    <scope>NUCLEOTIDE SEQUENCE</scope>
</reference>
<dbReference type="Pfam" id="PF01925">
    <property type="entry name" value="TauE"/>
    <property type="match status" value="1"/>
</dbReference>
<proteinExistence type="predicted"/>
<accession>A0A0F9VZH1</accession>
<dbReference type="InterPro" id="IPR002781">
    <property type="entry name" value="TM_pro_TauE-like"/>
</dbReference>
<evidence type="ECO:0000256" key="2">
    <source>
        <dbReference type="ARBA" id="ARBA00022692"/>
    </source>
</evidence>